<evidence type="ECO:0000256" key="3">
    <source>
        <dbReference type="ARBA" id="ARBA00022456"/>
    </source>
</evidence>
<keyword evidence="4" id="KW-0560">Oxidoreductase</keyword>
<dbReference type="FunFam" id="1.10.1040.10:FF:000006">
    <property type="entry name" value="3-hydroxyisobutyrate dehydrogenase"/>
    <property type="match status" value="1"/>
</dbReference>
<dbReference type="Pfam" id="PF03446">
    <property type="entry name" value="NAD_binding_2"/>
    <property type="match status" value="1"/>
</dbReference>
<dbReference type="PANTHER" id="PTHR22981">
    <property type="entry name" value="3-HYDROXYISOBUTYRATE DEHYDROGENASE-RELATED"/>
    <property type="match status" value="1"/>
</dbReference>
<keyword evidence="3" id="KW-0101">Branched-chain amino acid catabolism</keyword>
<dbReference type="Pfam" id="PF14833">
    <property type="entry name" value="NAD_binding_11"/>
    <property type="match status" value="1"/>
</dbReference>
<dbReference type="GO" id="GO:0009083">
    <property type="term" value="P:branched-chain amino acid catabolic process"/>
    <property type="evidence" value="ECO:0007669"/>
    <property type="project" value="UniProtKB-KW"/>
</dbReference>
<evidence type="ECO:0000256" key="6">
    <source>
        <dbReference type="PIRSR" id="PIRSR000103-1"/>
    </source>
</evidence>
<accession>A0A2K9LHR2</accession>
<dbReference type="GO" id="GO:0050661">
    <property type="term" value="F:NADP binding"/>
    <property type="evidence" value="ECO:0007669"/>
    <property type="project" value="InterPro"/>
</dbReference>
<dbReference type="SUPFAM" id="SSF51735">
    <property type="entry name" value="NAD(P)-binding Rossmann-fold domains"/>
    <property type="match status" value="1"/>
</dbReference>
<evidence type="ECO:0000256" key="5">
    <source>
        <dbReference type="ARBA" id="ARBA00023027"/>
    </source>
</evidence>
<evidence type="ECO:0000313" key="9">
    <source>
        <dbReference type="EMBL" id="AUM11803.1"/>
    </source>
</evidence>
<evidence type="ECO:0000259" key="7">
    <source>
        <dbReference type="Pfam" id="PF03446"/>
    </source>
</evidence>
<dbReference type="PIRSF" id="PIRSF000103">
    <property type="entry name" value="HIBADH"/>
    <property type="match status" value="1"/>
</dbReference>
<feature type="domain" description="6-phosphogluconate dehydrogenase NADP-binding" evidence="7">
    <location>
        <begin position="3"/>
        <end position="162"/>
    </location>
</feature>
<dbReference type="OrthoDB" id="9786703at2"/>
<dbReference type="Proteomes" id="UP000235116">
    <property type="component" value="Chromosome"/>
</dbReference>
<dbReference type="PANTHER" id="PTHR22981:SF7">
    <property type="entry name" value="3-HYDROXYISOBUTYRATE DEHYDROGENASE, MITOCHONDRIAL"/>
    <property type="match status" value="1"/>
</dbReference>
<keyword evidence="5" id="KW-0520">NAD</keyword>
<protein>
    <submittedName>
        <fullName evidence="9">3-hydroxyisobutyrate dehydrogenase</fullName>
    </submittedName>
</protein>
<dbReference type="Gene3D" id="3.40.50.720">
    <property type="entry name" value="NAD(P)-binding Rossmann-like Domain"/>
    <property type="match status" value="1"/>
</dbReference>
<evidence type="ECO:0000313" key="10">
    <source>
        <dbReference type="Proteomes" id="UP000235116"/>
    </source>
</evidence>
<comment type="similarity">
    <text evidence="2">Belongs to the HIBADH-related family.</text>
</comment>
<comment type="pathway">
    <text evidence="1">Amino-acid degradation.</text>
</comment>
<evidence type="ECO:0000259" key="8">
    <source>
        <dbReference type="Pfam" id="PF14833"/>
    </source>
</evidence>
<dbReference type="Gene3D" id="1.10.1040.10">
    <property type="entry name" value="N-(1-d-carboxylethyl)-l-norvaline Dehydrogenase, domain 2"/>
    <property type="match status" value="1"/>
</dbReference>
<dbReference type="KEGG" id="kak:Kalk_04935"/>
<dbReference type="AlphaFoldDB" id="A0A2K9LHR2"/>
<dbReference type="InterPro" id="IPR013328">
    <property type="entry name" value="6PGD_dom2"/>
</dbReference>
<proteinExistence type="inferred from homology"/>
<dbReference type="NCBIfam" id="TIGR01692">
    <property type="entry name" value="HIBADH"/>
    <property type="match status" value="1"/>
</dbReference>
<sequence length="302" mass="31585">MATVGFIGVGNMGGPMAINLVNAGHQVKVYDLSPDLVDNVVKVGAVAAASPQEVVKDIDVLVSMLPSGKIVEDLYIHKERLLASISASTLVIDCSTIAPENAINLALAAKEKGIVTLDAPVSGGVGGAVAGTLTFIVGGEAQAFEQARPLLMNMGKNVFHAGDHGAGQTAKICNNMLLAVHMIGTAEALQLGVDNGLDPKVLSDIMLQSSGRNWSLELYNPFPGVMDSVPASNDYNGGFQVDLMNKDLGLALQAALKSQSATPMGTLAKSLYSQHGRQGWGKKDFSSIQTWFKKVLNKNGAN</sequence>
<organism evidence="9 10">
    <name type="scientific">Ketobacter alkanivorans</name>
    <dbReference type="NCBI Taxonomy" id="1917421"/>
    <lineage>
        <taxon>Bacteria</taxon>
        <taxon>Pseudomonadati</taxon>
        <taxon>Pseudomonadota</taxon>
        <taxon>Gammaproteobacteria</taxon>
        <taxon>Pseudomonadales</taxon>
        <taxon>Ketobacteraceae</taxon>
        <taxon>Ketobacter</taxon>
    </lineage>
</organism>
<dbReference type="EMBL" id="CP022684">
    <property type="protein sequence ID" value="AUM11803.1"/>
    <property type="molecule type" value="Genomic_DNA"/>
</dbReference>
<evidence type="ECO:0000256" key="1">
    <source>
        <dbReference type="ARBA" id="ARBA00005023"/>
    </source>
</evidence>
<reference evidence="10" key="1">
    <citation type="submission" date="2017-08" db="EMBL/GenBank/DDBJ databases">
        <title>Direct submision.</title>
        <authorList>
            <person name="Kim S.-J."/>
            <person name="Rhee S.-K."/>
        </authorList>
    </citation>
    <scope>NUCLEOTIDE SEQUENCE [LARGE SCALE GENOMIC DNA]</scope>
    <source>
        <strain evidence="10">GI5</strain>
    </source>
</reference>
<name>A0A2K9LHR2_9GAMM</name>
<evidence type="ECO:0000256" key="2">
    <source>
        <dbReference type="ARBA" id="ARBA00009080"/>
    </source>
</evidence>
<gene>
    <name evidence="9" type="primary">mmsB</name>
    <name evidence="9" type="ORF">Kalk_04935</name>
</gene>
<dbReference type="InterPro" id="IPR006115">
    <property type="entry name" value="6PGDH_NADP-bd"/>
</dbReference>
<dbReference type="InterPro" id="IPR011548">
    <property type="entry name" value="HIBADH"/>
</dbReference>
<dbReference type="InterPro" id="IPR029154">
    <property type="entry name" value="HIBADH-like_NADP-bd"/>
</dbReference>
<dbReference type="InterPro" id="IPR015815">
    <property type="entry name" value="HIBADH-related"/>
</dbReference>
<dbReference type="GO" id="GO:0008442">
    <property type="term" value="F:3-hydroxyisobutyrate dehydrogenase activity"/>
    <property type="evidence" value="ECO:0007669"/>
    <property type="project" value="InterPro"/>
</dbReference>
<keyword evidence="10" id="KW-1185">Reference proteome</keyword>
<dbReference type="GO" id="GO:0051287">
    <property type="term" value="F:NAD binding"/>
    <property type="evidence" value="ECO:0007669"/>
    <property type="project" value="InterPro"/>
</dbReference>
<feature type="active site" evidence="6">
    <location>
        <position position="171"/>
    </location>
</feature>
<dbReference type="InterPro" id="IPR008927">
    <property type="entry name" value="6-PGluconate_DH-like_C_sf"/>
</dbReference>
<dbReference type="InterPro" id="IPR036291">
    <property type="entry name" value="NAD(P)-bd_dom_sf"/>
</dbReference>
<dbReference type="RefSeq" id="WP_101893142.1">
    <property type="nucleotide sequence ID" value="NZ_CP022684.1"/>
</dbReference>
<feature type="domain" description="3-hydroxyisobutyrate dehydrogenase-like NAD-binding" evidence="8">
    <location>
        <begin position="165"/>
        <end position="288"/>
    </location>
</feature>
<evidence type="ECO:0000256" key="4">
    <source>
        <dbReference type="ARBA" id="ARBA00023002"/>
    </source>
</evidence>
<dbReference type="SUPFAM" id="SSF48179">
    <property type="entry name" value="6-phosphogluconate dehydrogenase C-terminal domain-like"/>
    <property type="match status" value="1"/>
</dbReference>